<gene>
    <name evidence="5" type="ORF">SAMN05421736_107179</name>
</gene>
<dbReference type="GO" id="GO:0043565">
    <property type="term" value="F:sequence-specific DNA binding"/>
    <property type="evidence" value="ECO:0007669"/>
    <property type="project" value="InterPro"/>
</dbReference>
<dbReference type="PRINTS" id="PR00032">
    <property type="entry name" value="HTHARAC"/>
</dbReference>
<dbReference type="PROSITE" id="PS00041">
    <property type="entry name" value="HTH_ARAC_FAMILY_1"/>
    <property type="match status" value="1"/>
</dbReference>
<dbReference type="Pfam" id="PF12833">
    <property type="entry name" value="HTH_18"/>
    <property type="match status" value="1"/>
</dbReference>
<evidence type="ECO:0000313" key="5">
    <source>
        <dbReference type="EMBL" id="SDZ20251.1"/>
    </source>
</evidence>
<evidence type="ECO:0000256" key="2">
    <source>
        <dbReference type="ARBA" id="ARBA00023125"/>
    </source>
</evidence>
<evidence type="ECO:0000313" key="6">
    <source>
        <dbReference type="Proteomes" id="UP000198935"/>
    </source>
</evidence>
<protein>
    <submittedName>
        <fullName evidence="5">AraC-type DNA-binding protein</fullName>
    </submittedName>
</protein>
<reference evidence="6" key="1">
    <citation type="submission" date="2016-10" db="EMBL/GenBank/DDBJ databases">
        <authorList>
            <person name="Varghese N."/>
            <person name="Submissions S."/>
        </authorList>
    </citation>
    <scope>NUCLEOTIDE SEQUENCE [LARGE SCALE GENOMIC DNA]</scope>
    <source>
        <strain evidence="6">SP</strain>
    </source>
</reference>
<name>A0A1H3R4Q8_9BACI</name>
<dbReference type="SUPFAM" id="SSF46689">
    <property type="entry name" value="Homeodomain-like"/>
    <property type="match status" value="2"/>
</dbReference>
<evidence type="ECO:0000256" key="1">
    <source>
        <dbReference type="ARBA" id="ARBA00023015"/>
    </source>
</evidence>
<organism evidence="5 6">
    <name type="scientific">Evansella caseinilytica</name>
    <dbReference type="NCBI Taxonomy" id="1503961"/>
    <lineage>
        <taxon>Bacteria</taxon>
        <taxon>Bacillati</taxon>
        <taxon>Bacillota</taxon>
        <taxon>Bacilli</taxon>
        <taxon>Bacillales</taxon>
        <taxon>Bacillaceae</taxon>
        <taxon>Evansella</taxon>
    </lineage>
</organism>
<evidence type="ECO:0000259" key="4">
    <source>
        <dbReference type="PROSITE" id="PS01124"/>
    </source>
</evidence>
<dbReference type="InterPro" id="IPR018062">
    <property type="entry name" value="HTH_AraC-typ_CS"/>
</dbReference>
<keyword evidence="1" id="KW-0805">Transcription regulation</keyword>
<dbReference type="InterPro" id="IPR009057">
    <property type="entry name" value="Homeodomain-like_sf"/>
</dbReference>
<dbReference type="OrthoDB" id="247151at2"/>
<dbReference type="PANTHER" id="PTHR43280:SF34">
    <property type="entry name" value="ARAC-FAMILY TRANSCRIPTIONAL REGULATOR"/>
    <property type="match status" value="1"/>
</dbReference>
<keyword evidence="2 5" id="KW-0238">DNA-binding</keyword>
<dbReference type="InterPro" id="IPR018060">
    <property type="entry name" value="HTH_AraC"/>
</dbReference>
<keyword evidence="6" id="KW-1185">Reference proteome</keyword>
<dbReference type="STRING" id="1503961.SAMN05421736_107179"/>
<dbReference type="AlphaFoldDB" id="A0A1H3R4Q8"/>
<dbReference type="EMBL" id="FNPI01000007">
    <property type="protein sequence ID" value="SDZ20251.1"/>
    <property type="molecule type" value="Genomic_DNA"/>
</dbReference>
<dbReference type="Gene3D" id="1.10.10.60">
    <property type="entry name" value="Homeodomain-like"/>
    <property type="match status" value="2"/>
</dbReference>
<proteinExistence type="predicted"/>
<keyword evidence="3" id="KW-0804">Transcription</keyword>
<sequence length="408" mass="47077">MNLVKDMCKLVANTFNLTVLLIDPDGEIMFECTQNQGSNPMYLNDKQNFFNSISFDPKEKHMCPIIGKSSFLEEYIIISVSCEDFQGTVIIGPTISYSLTVETIDGLINDARITVSREKVHHFYKRIPITKDEKLINISILVYNMLHQQLFSPETVINKNQERIRPAYDNEKQLEISNNLQAGSFHHDPLIERKVLDIIKEGRVEKLTDFFSYIHAEEAGILSRSSYLRSYKNQIIVLITLVSRAAIDGGVHHEAAFTLSDTFIQRLEETTKISEVRQLSKEILHTYTNMVFQVKNERYSKTITECTNYIYTHLYDKFNHEDIAETVDLSPKYLSTLFKKEVGVSISDYIHQAKVAEASKLLSYSNTSISEIGSLLNYSDQSYFTKVFKKYTGITPKQYREHHHLMED</sequence>
<dbReference type="PANTHER" id="PTHR43280">
    <property type="entry name" value="ARAC-FAMILY TRANSCRIPTIONAL REGULATOR"/>
    <property type="match status" value="1"/>
</dbReference>
<accession>A0A1H3R4Q8</accession>
<dbReference type="Proteomes" id="UP000198935">
    <property type="component" value="Unassembled WGS sequence"/>
</dbReference>
<dbReference type="SMART" id="SM00342">
    <property type="entry name" value="HTH_ARAC"/>
    <property type="match status" value="1"/>
</dbReference>
<dbReference type="PROSITE" id="PS01124">
    <property type="entry name" value="HTH_ARAC_FAMILY_2"/>
    <property type="match status" value="1"/>
</dbReference>
<dbReference type="InterPro" id="IPR020449">
    <property type="entry name" value="Tscrpt_reg_AraC-type_HTH"/>
</dbReference>
<feature type="domain" description="HTH araC/xylS-type" evidence="4">
    <location>
        <begin position="304"/>
        <end position="402"/>
    </location>
</feature>
<dbReference type="GO" id="GO:0003700">
    <property type="term" value="F:DNA-binding transcription factor activity"/>
    <property type="evidence" value="ECO:0007669"/>
    <property type="project" value="InterPro"/>
</dbReference>
<evidence type="ECO:0000256" key="3">
    <source>
        <dbReference type="ARBA" id="ARBA00023163"/>
    </source>
</evidence>